<evidence type="ECO:0000256" key="5">
    <source>
        <dbReference type="ARBA" id="ARBA00005363"/>
    </source>
</evidence>
<keyword evidence="13" id="KW-0333">Golgi apparatus</keyword>
<evidence type="ECO:0000313" key="21">
    <source>
        <dbReference type="EMBL" id="KAH3894595.1"/>
    </source>
</evidence>
<keyword evidence="17" id="KW-0968">Cytoplasmic vesicle</keyword>
<evidence type="ECO:0000313" key="22">
    <source>
        <dbReference type="Proteomes" id="UP000828390"/>
    </source>
</evidence>
<dbReference type="InterPro" id="IPR018939">
    <property type="entry name" value="Autophagy-rel_prot_27"/>
</dbReference>
<keyword evidence="14" id="KW-0496">Mitochondrion</keyword>
<feature type="domain" description="MRH" evidence="20">
    <location>
        <begin position="32"/>
        <end position="168"/>
    </location>
</feature>
<evidence type="ECO:0000256" key="2">
    <source>
        <dbReference type="ARBA" id="ARBA00004358"/>
    </source>
</evidence>
<evidence type="ECO:0000256" key="17">
    <source>
        <dbReference type="ARBA" id="ARBA00023329"/>
    </source>
</evidence>
<dbReference type="SUPFAM" id="SSF50911">
    <property type="entry name" value="Mannose 6-phosphate receptor domain"/>
    <property type="match status" value="1"/>
</dbReference>
<gene>
    <name evidence="21" type="ORF">DPMN_018752</name>
</gene>
<proteinExistence type="inferred from homology"/>
<evidence type="ECO:0000256" key="8">
    <source>
        <dbReference type="ARBA" id="ARBA00022692"/>
    </source>
</evidence>
<evidence type="ECO:0000256" key="15">
    <source>
        <dbReference type="ARBA" id="ARBA00023136"/>
    </source>
</evidence>
<comment type="similarity">
    <text evidence="5">Belongs to the ATG27 family.</text>
</comment>
<dbReference type="EMBL" id="JAIWYP010000001">
    <property type="protein sequence ID" value="KAH3894595.1"/>
    <property type="molecule type" value="Genomic_DNA"/>
</dbReference>
<evidence type="ECO:0000256" key="1">
    <source>
        <dbReference type="ARBA" id="ARBA00004304"/>
    </source>
</evidence>
<keyword evidence="10" id="KW-0653">Protein transport</keyword>
<keyword evidence="16" id="KW-1015">Disulfide bond</keyword>
<name>A0A9D4NHW4_DREPO</name>
<dbReference type="AlphaFoldDB" id="A0A9D4NHW4"/>
<evidence type="ECO:0000256" key="13">
    <source>
        <dbReference type="ARBA" id="ARBA00023034"/>
    </source>
</evidence>
<dbReference type="GO" id="GO:0006914">
    <property type="term" value="P:autophagy"/>
    <property type="evidence" value="ECO:0007669"/>
    <property type="project" value="UniProtKB-KW"/>
</dbReference>
<evidence type="ECO:0000256" key="6">
    <source>
        <dbReference type="ARBA" id="ARBA00013776"/>
    </source>
</evidence>
<evidence type="ECO:0000256" key="12">
    <source>
        <dbReference type="ARBA" id="ARBA00023006"/>
    </source>
</evidence>
<keyword evidence="7" id="KW-0813">Transport</keyword>
<evidence type="ECO:0000256" key="9">
    <source>
        <dbReference type="ARBA" id="ARBA00022729"/>
    </source>
</evidence>
<evidence type="ECO:0000256" key="14">
    <source>
        <dbReference type="ARBA" id="ARBA00023128"/>
    </source>
</evidence>
<evidence type="ECO:0000256" key="16">
    <source>
        <dbReference type="ARBA" id="ARBA00023157"/>
    </source>
</evidence>
<accession>A0A9D4NHW4</accession>
<dbReference type="Gene3D" id="2.70.130.10">
    <property type="entry name" value="Mannose-6-phosphate receptor binding domain"/>
    <property type="match status" value="1"/>
</dbReference>
<comment type="subcellular location">
    <subcellularLocation>
        <location evidence="2">Cytoplasmic vesicle membrane</location>
        <topology evidence="2">Single-pass type I membrane protein</topology>
    </subcellularLocation>
    <subcellularLocation>
        <location evidence="3">Golgi apparatus membrane</location>
    </subcellularLocation>
    <subcellularLocation>
        <location evidence="1">Mitochondrion membrane</location>
        <topology evidence="1">Single-pass membrane protein</topology>
    </subcellularLocation>
    <subcellularLocation>
        <location evidence="4">Preautophagosomal structure membrane</location>
        <topology evidence="4">Single-pass type I membrane protein</topology>
    </subcellularLocation>
</comment>
<dbReference type="OrthoDB" id="29460at2759"/>
<dbReference type="GO" id="GO:0010008">
    <property type="term" value="C:endosome membrane"/>
    <property type="evidence" value="ECO:0007669"/>
    <property type="project" value="UniProtKB-SubCell"/>
</dbReference>
<evidence type="ECO:0000256" key="3">
    <source>
        <dbReference type="ARBA" id="ARBA00004394"/>
    </source>
</evidence>
<dbReference type="GO" id="GO:0015031">
    <property type="term" value="P:protein transport"/>
    <property type="evidence" value="ECO:0007669"/>
    <property type="project" value="UniProtKB-KW"/>
</dbReference>
<dbReference type="InterPro" id="IPR044865">
    <property type="entry name" value="MRH_dom"/>
</dbReference>
<evidence type="ECO:0000256" key="4">
    <source>
        <dbReference type="ARBA" id="ARBA00004472"/>
    </source>
</evidence>
<feature type="transmembrane region" description="Helical" evidence="18">
    <location>
        <begin position="193"/>
        <end position="214"/>
    </location>
</feature>
<dbReference type="InterPro" id="IPR009011">
    <property type="entry name" value="Man6P_isomerase_rcpt-bd_dom_sf"/>
</dbReference>
<dbReference type="GO" id="GO:0031966">
    <property type="term" value="C:mitochondrial membrane"/>
    <property type="evidence" value="ECO:0007669"/>
    <property type="project" value="UniProtKB-SubCell"/>
</dbReference>
<evidence type="ECO:0000256" key="11">
    <source>
        <dbReference type="ARBA" id="ARBA00022989"/>
    </source>
</evidence>
<evidence type="ECO:0000256" key="7">
    <source>
        <dbReference type="ARBA" id="ARBA00022448"/>
    </source>
</evidence>
<dbReference type="PANTHER" id="PTHR15071:SF0">
    <property type="entry name" value="MANNOSE 6-PHOSPHATE RECEPTOR-LIKE PROTEIN 1"/>
    <property type="match status" value="1"/>
</dbReference>
<dbReference type="GO" id="GO:0034045">
    <property type="term" value="C:phagophore assembly site membrane"/>
    <property type="evidence" value="ECO:0007669"/>
    <property type="project" value="UniProtKB-SubCell"/>
</dbReference>
<evidence type="ECO:0000256" key="18">
    <source>
        <dbReference type="SAM" id="Phobius"/>
    </source>
</evidence>
<evidence type="ECO:0000259" key="20">
    <source>
        <dbReference type="PROSITE" id="PS51914"/>
    </source>
</evidence>
<keyword evidence="15 18" id="KW-0472">Membrane</keyword>
<dbReference type="Pfam" id="PF09451">
    <property type="entry name" value="ATG27"/>
    <property type="match status" value="1"/>
</dbReference>
<dbReference type="GO" id="GO:0000139">
    <property type="term" value="C:Golgi membrane"/>
    <property type="evidence" value="ECO:0007669"/>
    <property type="project" value="UniProtKB-SubCell"/>
</dbReference>
<feature type="chain" id="PRO_5038515235" description="Autophagy-related protein 27" evidence="19">
    <location>
        <begin position="25"/>
        <end position="260"/>
    </location>
</feature>
<keyword evidence="8 18" id="KW-0812">Transmembrane</keyword>
<keyword evidence="9 19" id="KW-0732">Signal</keyword>
<keyword evidence="22" id="KW-1185">Reference proteome</keyword>
<keyword evidence="11 18" id="KW-1133">Transmembrane helix</keyword>
<evidence type="ECO:0000256" key="10">
    <source>
        <dbReference type="ARBA" id="ARBA00022927"/>
    </source>
</evidence>
<evidence type="ECO:0000256" key="19">
    <source>
        <dbReference type="SAM" id="SignalP"/>
    </source>
</evidence>
<dbReference type="Proteomes" id="UP000828390">
    <property type="component" value="Unassembled WGS sequence"/>
</dbReference>
<dbReference type="GO" id="GO:0005802">
    <property type="term" value="C:trans-Golgi network"/>
    <property type="evidence" value="ECO:0007669"/>
    <property type="project" value="TreeGrafter"/>
</dbReference>
<reference evidence="21" key="1">
    <citation type="journal article" date="2019" name="bioRxiv">
        <title>The Genome of the Zebra Mussel, Dreissena polymorpha: A Resource for Invasive Species Research.</title>
        <authorList>
            <person name="McCartney M.A."/>
            <person name="Auch B."/>
            <person name="Kono T."/>
            <person name="Mallez S."/>
            <person name="Zhang Y."/>
            <person name="Obille A."/>
            <person name="Becker A."/>
            <person name="Abrahante J.E."/>
            <person name="Garbe J."/>
            <person name="Badalamenti J.P."/>
            <person name="Herman A."/>
            <person name="Mangelson H."/>
            <person name="Liachko I."/>
            <person name="Sullivan S."/>
            <person name="Sone E.D."/>
            <person name="Koren S."/>
            <person name="Silverstein K.A.T."/>
            <person name="Beckman K.B."/>
            <person name="Gohl D.M."/>
        </authorList>
    </citation>
    <scope>NUCLEOTIDE SEQUENCE</scope>
    <source>
        <strain evidence="21">Duluth1</strain>
        <tissue evidence="21">Whole animal</tissue>
    </source>
</reference>
<dbReference type="PROSITE" id="PS51914">
    <property type="entry name" value="MRH"/>
    <property type="match status" value="1"/>
</dbReference>
<feature type="signal peptide" evidence="19">
    <location>
        <begin position="1"/>
        <end position="24"/>
    </location>
</feature>
<comment type="caution">
    <text evidence="21">The sequence shown here is derived from an EMBL/GenBank/DDBJ whole genome shotgun (WGS) entry which is preliminary data.</text>
</comment>
<reference evidence="21" key="2">
    <citation type="submission" date="2020-11" db="EMBL/GenBank/DDBJ databases">
        <authorList>
            <person name="McCartney M.A."/>
            <person name="Auch B."/>
            <person name="Kono T."/>
            <person name="Mallez S."/>
            <person name="Becker A."/>
            <person name="Gohl D.M."/>
            <person name="Silverstein K.A.T."/>
            <person name="Koren S."/>
            <person name="Bechman K.B."/>
            <person name="Herman A."/>
            <person name="Abrahante J.E."/>
            <person name="Garbe J."/>
        </authorList>
    </citation>
    <scope>NUCLEOTIDE SEQUENCE</scope>
    <source>
        <strain evidence="21">Duluth1</strain>
        <tissue evidence="21">Whole animal</tissue>
    </source>
</reference>
<protein>
    <recommendedName>
        <fullName evidence="6">Autophagy-related protein 27</fullName>
    </recommendedName>
</protein>
<sequence length="260" mass="27243">MTGRRHLVYWSLLLGVSWLGSVCCQDDCIGQDQCSCQYSDGRGVYLNSLGHTDGTPAFMDIKGDDGSLYSYNPCYPFSEGGCAQVAACQTNTIEQSSDIGDQQTAQFGAGDSGLEVGYTAGRGLLTTTTVQLECDIHACTPIMTAQGGGASGLRSYTLTLKTVCACPGACNEAGPLKPCTGGGGGGGGISGGVVFLIIFSCLLLIYIIGGVSFMKFVRRAEGKELLPNYGFWSNLPGYIKSGTLFVISPCRKKSASYNSI</sequence>
<dbReference type="PANTHER" id="PTHR15071">
    <property type="entry name" value="MANNOSE-6-PHOSPHATE RECEPTOR FAMILY MEMBER"/>
    <property type="match status" value="1"/>
</dbReference>
<organism evidence="21 22">
    <name type="scientific">Dreissena polymorpha</name>
    <name type="common">Zebra mussel</name>
    <name type="synonym">Mytilus polymorpha</name>
    <dbReference type="NCBI Taxonomy" id="45954"/>
    <lineage>
        <taxon>Eukaryota</taxon>
        <taxon>Metazoa</taxon>
        <taxon>Spiralia</taxon>
        <taxon>Lophotrochozoa</taxon>
        <taxon>Mollusca</taxon>
        <taxon>Bivalvia</taxon>
        <taxon>Autobranchia</taxon>
        <taxon>Heteroconchia</taxon>
        <taxon>Euheterodonta</taxon>
        <taxon>Imparidentia</taxon>
        <taxon>Neoheterodontei</taxon>
        <taxon>Myida</taxon>
        <taxon>Dreissenoidea</taxon>
        <taxon>Dreissenidae</taxon>
        <taxon>Dreissena</taxon>
    </lineage>
</organism>
<keyword evidence="12" id="KW-0072">Autophagy</keyword>